<evidence type="ECO:0000259" key="1">
    <source>
        <dbReference type="Pfam" id="PF01814"/>
    </source>
</evidence>
<gene>
    <name evidence="2" type="ORF">PZA18_16970</name>
</gene>
<protein>
    <submittedName>
        <fullName evidence="2">Hemerythrin domain-containing protein</fullName>
    </submittedName>
</protein>
<dbReference type="PANTHER" id="PTHR39966">
    <property type="entry name" value="BLL2471 PROTEIN-RELATED"/>
    <property type="match status" value="1"/>
</dbReference>
<dbReference type="PANTHER" id="PTHR39966:SF3">
    <property type="entry name" value="DUF438 DOMAIN-CONTAINING PROTEIN"/>
    <property type="match status" value="1"/>
</dbReference>
<evidence type="ECO:0000313" key="3">
    <source>
        <dbReference type="Proteomes" id="UP001172778"/>
    </source>
</evidence>
<organism evidence="2 3">
    <name type="scientific">Parachitinimonas caeni</name>
    <dbReference type="NCBI Taxonomy" id="3031301"/>
    <lineage>
        <taxon>Bacteria</taxon>
        <taxon>Pseudomonadati</taxon>
        <taxon>Pseudomonadota</taxon>
        <taxon>Betaproteobacteria</taxon>
        <taxon>Neisseriales</taxon>
        <taxon>Chitinibacteraceae</taxon>
        <taxon>Parachitinimonas</taxon>
    </lineage>
</organism>
<dbReference type="Pfam" id="PF01814">
    <property type="entry name" value="Hemerythrin"/>
    <property type="match status" value="1"/>
</dbReference>
<dbReference type="EMBL" id="JARRAF010000023">
    <property type="protein sequence ID" value="MDK2125749.1"/>
    <property type="molecule type" value="Genomic_DNA"/>
</dbReference>
<evidence type="ECO:0000313" key="2">
    <source>
        <dbReference type="EMBL" id="MDK2125749.1"/>
    </source>
</evidence>
<name>A0ABT7E0B2_9NEIS</name>
<comment type="caution">
    <text evidence="2">The sequence shown here is derived from an EMBL/GenBank/DDBJ whole genome shotgun (WGS) entry which is preliminary data.</text>
</comment>
<accession>A0ABT7E0B2</accession>
<keyword evidence="3" id="KW-1185">Reference proteome</keyword>
<dbReference type="Proteomes" id="UP001172778">
    <property type="component" value="Unassembled WGS sequence"/>
</dbReference>
<proteinExistence type="predicted"/>
<dbReference type="InterPro" id="IPR012312">
    <property type="entry name" value="Hemerythrin-like"/>
</dbReference>
<reference evidence="2" key="1">
    <citation type="submission" date="2023-03" db="EMBL/GenBank/DDBJ databases">
        <title>Chitinimonas shenzhenensis gen. nov., sp. nov., a novel member of family Burkholderiaceae isolated from activated sludge collected in Shen Zhen, China.</title>
        <authorList>
            <person name="Wang X."/>
        </authorList>
    </citation>
    <scope>NUCLEOTIDE SEQUENCE</scope>
    <source>
        <strain evidence="2">DQS-5</strain>
    </source>
</reference>
<dbReference type="RefSeq" id="WP_284102058.1">
    <property type="nucleotide sequence ID" value="NZ_JARRAF010000023.1"/>
</dbReference>
<feature type="domain" description="Hemerythrin-like" evidence="1">
    <location>
        <begin position="8"/>
        <end position="125"/>
    </location>
</feature>
<sequence length="150" mass="16859">MNTISYSMTCDHKACDDQFVAAETAARHGDWQLCRKLSGQFEQALSQHFLAEEDILFPRFETLTGMTQGPTAVMRAEHAAMRDIVFSLRHAAASESLDDFLGHADTLLVYMQQHNLKEENMLYPMMDRALHAETGALLDLVQQQLAVQSA</sequence>
<dbReference type="Gene3D" id="1.20.120.520">
    <property type="entry name" value="nmb1532 protein domain like"/>
    <property type="match status" value="1"/>
</dbReference>